<reference evidence="2" key="1">
    <citation type="submission" date="2020-03" db="EMBL/GenBank/DDBJ databases">
        <title>Studies in the Genomics of Life Span.</title>
        <authorList>
            <person name="Glass D."/>
        </authorList>
    </citation>
    <scope>NUCLEOTIDE SEQUENCE</scope>
    <source>
        <strain evidence="2">LTLLF</strain>
        <tissue evidence="2">Muscle</tissue>
    </source>
</reference>
<dbReference type="EMBL" id="JAATJU010016900">
    <property type="protein sequence ID" value="KAH0517160.1"/>
    <property type="molecule type" value="Genomic_DNA"/>
</dbReference>
<evidence type="ECO:0000313" key="3">
    <source>
        <dbReference type="Proteomes" id="UP000710432"/>
    </source>
</evidence>
<feature type="region of interest" description="Disordered" evidence="1">
    <location>
        <begin position="1"/>
        <end position="102"/>
    </location>
</feature>
<gene>
    <name evidence="2" type="ORF">LTLLF_121730</name>
</gene>
<sequence>MAAPPDLQDEPLPLASPGSQWFGCRGEGEDEAAPPKGARPAQQDGEPAWGSEAGAGVVPPGELCSGPARSPPVAMETASTGKPGGHHDPANGGRDPGFWRVL</sequence>
<evidence type="ECO:0000256" key="1">
    <source>
        <dbReference type="SAM" id="MobiDB-lite"/>
    </source>
</evidence>
<organism evidence="2 3">
    <name type="scientific">Microtus ochrogaster</name>
    <name type="common">Prairie vole</name>
    <dbReference type="NCBI Taxonomy" id="79684"/>
    <lineage>
        <taxon>Eukaryota</taxon>
        <taxon>Metazoa</taxon>
        <taxon>Chordata</taxon>
        <taxon>Craniata</taxon>
        <taxon>Vertebrata</taxon>
        <taxon>Euteleostomi</taxon>
        <taxon>Mammalia</taxon>
        <taxon>Eutheria</taxon>
        <taxon>Euarchontoglires</taxon>
        <taxon>Glires</taxon>
        <taxon>Rodentia</taxon>
        <taxon>Myomorpha</taxon>
        <taxon>Muroidea</taxon>
        <taxon>Cricetidae</taxon>
        <taxon>Arvicolinae</taxon>
        <taxon>Microtus</taxon>
    </lineage>
</organism>
<dbReference type="AlphaFoldDB" id="A0A8J6GTV6"/>
<dbReference type="Proteomes" id="UP000710432">
    <property type="component" value="Unassembled WGS sequence"/>
</dbReference>
<evidence type="ECO:0000313" key="2">
    <source>
        <dbReference type="EMBL" id="KAH0517160.1"/>
    </source>
</evidence>
<protein>
    <submittedName>
        <fullName evidence="2">Reticulon-1</fullName>
    </submittedName>
</protein>
<comment type="caution">
    <text evidence="2">The sequence shown here is derived from an EMBL/GenBank/DDBJ whole genome shotgun (WGS) entry which is preliminary data.</text>
</comment>
<accession>A0A8J6GTV6</accession>
<name>A0A8J6GTV6_MICOH</name>
<proteinExistence type="predicted"/>